<evidence type="ECO:0000256" key="1">
    <source>
        <dbReference type="SAM" id="SignalP"/>
    </source>
</evidence>
<proteinExistence type="predicted"/>
<dbReference type="AlphaFoldDB" id="A0A7S4PJB5"/>
<gene>
    <name evidence="2" type="ORF">GTHE00462_LOCUS36219</name>
</gene>
<dbReference type="EMBL" id="HBKN01046382">
    <property type="protein sequence ID" value="CAE2336069.1"/>
    <property type="molecule type" value="Transcribed_RNA"/>
</dbReference>
<feature type="signal peptide" evidence="1">
    <location>
        <begin position="1"/>
        <end position="23"/>
    </location>
</feature>
<evidence type="ECO:0000313" key="2">
    <source>
        <dbReference type="EMBL" id="CAE2336069.1"/>
    </source>
</evidence>
<feature type="chain" id="PRO_5030593125" evidence="1">
    <location>
        <begin position="24"/>
        <end position="206"/>
    </location>
</feature>
<protein>
    <submittedName>
        <fullName evidence="2">Uncharacterized protein</fullName>
    </submittedName>
</protein>
<accession>A0A7S4PJB5</accession>
<name>A0A7S4PJB5_GUITH</name>
<reference evidence="2" key="1">
    <citation type="submission" date="2021-01" db="EMBL/GenBank/DDBJ databases">
        <authorList>
            <person name="Corre E."/>
            <person name="Pelletier E."/>
            <person name="Niang G."/>
            <person name="Scheremetjew M."/>
            <person name="Finn R."/>
            <person name="Kale V."/>
            <person name="Holt S."/>
            <person name="Cochrane G."/>
            <person name="Meng A."/>
            <person name="Brown T."/>
            <person name="Cohen L."/>
        </authorList>
    </citation>
    <scope>NUCLEOTIDE SEQUENCE</scope>
    <source>
        <strain evidence="2">CCMP 2712</strain>
    </source>
</reference>
<keyword evidence="1" id="KW-0732">Signal</keyword>
<organism evidence="2">
    <name type="scientific">Guillardia theta</name>
    <name type="common">Cryptophyte</name>
    <name type="synonym">Cryptomonas phi</name>
    <dbReference type="NCBI Taxonomy" id="55529"/>
    <lineage>
        <taxon>Eukaryota</taxon>
        <taxon>Cryptophyceae</taxon>
        <taxon>Pyrenomonadales</taxon>
        <taxon>Geminigeraceae</taxon>
        <taxon>Guillardia</taxon>
    </lineage>
</organism>
<sequence length="206" mass="22600">MVYFRAFALLVVLCGLCPDVCVAGTQCFQETYTYSDASECGQARPKNFHVKRCATSQAELASYLKGQSLDSNLNADECKQMWLKACANFYGSFVVVPKAISCRSVICDQSSFFSNCVSDDDCVGISSVKEGVAPDSNSTWPIANNQTGFRILADYFPCCDFWEMYCNGAKGPVNMDGFTPTQLAAKDGWCRFSGQGACWMPNPLSR</sequence>